<dbReference type="InterPro" id="IPR050570">
    <property type="entry name" value="Cell_wall_metabolism_enzyme"/>
</dbReference>
<accession>A0A4V3A6W5</accession>
<dbReference type="AlphaFoldDB" id="A0A4V3A6W5"/>
<evidence type="ECO:0000256" key="1">
    <source>
        <dbReference type="ARBA" id="ARBA00001947"/>
    </source>
</evidence>
<dbReference type="InterPro" id="IPR016047">
    <property type="entry name" value="M23ase_b-sheet_dom"/>
</dbReference>
<evidence type="ECO:0000313" key="10">
    <source>
        <dbReference type="Proteomes" id="UP000295131"/>
    </source>
</evidence>
<dbReference type="OrthoDB" id="9805070at2"/>
<dbReference type="CDD" id="cd12797">
    <property type="entry name" value="M23_peptidase"/>
    <property type="match status" value="1"/>
</dbReference>
<keyword evidence="7" id="KW-1133">Transmembrane helix</keyword>
<reference evidence="9 10" key="1">
    <citation type="journal article" date="2013" name="Int. J. Syst. Evol. Microbiol.">
        <title>Hoeflea suaedae sp. nov., an endophytic bacterium isolated from the root of the halophyte Suaeda maritima.</title>
        <authorList>
            <person name="Chung E.J."/>
            <person name="Park J.A."/>
            <person name="Pramanik P."/>
            <person name="Bibi F."/>
            <person name="Jeon C.O."/>
            <person name="Chung Y.R."/>
        </authorList>
    </citation>
    <scope>NUCLEOTIDE SEQUENCE [LARGE SCALE GENOMIC DNA]</scope>
    <source>
        <strain evidence="9 10">YC6898</strain>
    </source>
</reference>
<feature type="transmembrane region" description="Helical" evidence="7">
    <location>
        <begin position="32"/>
        <end position="57"/>
    </location>
</feature>
<evidence type="ECO:0000256" key="3">
    <source>
        <dbReference type="ARBA" id="ARBA00022723"/>
    </source>
</evidence>
<dbReference type="GO" id="GO:0004222">
    <property type="term" value="F:metalloendopeptidase activity"/>
    <property type="evidence" value="ECO:0007669"/>
    <property type="project" value="TreeGrafter"/>
</dbReference>
<dbReference type="GO" id="GO:0046872">
    <property type="term" value="F:metal ion binding"/>
    <property type="evidence" value="ECO:0007669"/>
    <property type="project" value="UniProtKB-KW"/>
</dbReference>
<evidence type="ECO:0000256" key="4">
    <source>
        <dbReference type="ARBA" id="ARBA00022801"/>
    </source>
</evidence>
<comment type="cofactor">
    <cofactor evidence="1">
        <name>Zn(2+)</name>
        <dbReference type="ChEBI" id="CHEBI:29105"/>
    </cofactor>
</comment>
<dbReference type="RefSeq" id="WP_133285163.1">
    <property type="nucleotide sequence ID" value="NZ_SMSI01000003.1"/>
</dbReference>
<organism evidence="9 10">
    <name type="scientific">Pseudohoeflea suaedae</name>
    <dbReference type="NCBI Taxonomy" id="877384"/>
    <lineage>
        <taxon>Bacteria</taxon>
        <taxon>Pseudomonadati</taxon>
        <taxon>Pseudomonadota</taxon>
        <taxon>Alphaproteobacteria</taxon>
        <taxon>Hyphomicrobiales</taxon>
        <taxon>Rhizobiaceae</taxon>
        <taxon>Pseudohoeflea</taxon>
    </lineage>
</organism>
<sequence>MSRDAFLLRQIGDEPPLLADGRKPPDRREVSLRWLSGTFMTAVTSSLLMGVALFGALEGREQLALPAEALASTDMDGRDAPSKVEKGSRLFQSVVASKVTDREIMEVSTMVRDGDRDVVRKQPFAHVRMQLAAAKAPTKTYPKFDPLKIFASEDTDTAPVHTGQIYGADVDSEISLRTVDFPLSAAGRPFAASMTLAEAEETVRTNGSVLTDGTVQLASLYYVDPRRFASAAGEFDFAIGQYANVRTENVSVAPMEPDFIHQTPEFIDDIIPIRKATAVGEALQNAGYDELQFATARDALEKMRGDGDMPDMSVLRVGAVQTGAKMEVVRLSAYEAGRHVATVGRNDDGFFIRGMEPPATPAIETAFEQTPAIVPAGRSQLSVYDGIYRAGLEYDMPVEMLGQVIHLLASNVDFKAQLHPTDTMEAFFSVADDDGTANDDSELLFLDASFGSTEVRLYRFQDPGDGSVDYYDQDGRSAKNFLLRNPVPNGRFTSGFGMRRHPILGYSRMHTGTDWAAPRGTPIIAAGNGTVIKASWDSGGYGRQTLIKHANGYVSSYNHQSKIADGVVPGAKVRQGQVIGYVGSTGLSTGPHLHYELIVNGKKVDAMRVRLPEGKALDGAALASFTRERDRINALLDIKLEDTEVASR</sequence>
<dbReference type="EMBL" id="SMSI01000003">
    <property type="protein sequence ID" value="TDH34878.1"/>
    <property type="molecule type" value="Genomic_DNA"/>
</dbReference>
<dbReference type="GO" id="GO:0006508">
    <property type="term" value="P:proteolysis"/>
    <property type="evidence" value="ECO:0007669"/>
    <property type="project" value="UniProtKB-KW"/>
</dbReference>
<evidence type="ECO:0000256" key="5">
    <source>
        <dbReference type="ARBA" id="ARBA00022833"/>
    </source>
</evidence>
<dbReference type="Pfam" id="PF01551">
    <property type="entry name" value="Peptidase_M23"/>
    <property type="match status" value="1"/>
</dbReference>
<comment type="caution">
    <text evidence="9">The sequence shown here is derived from an EMBL/GenBank/DDBJ whole genome shotgun (WGS) entry which is preliminary data.</text>
</comment>
<keyword evidence="5" id="KW-0862">Zinc</keyword>
<evidence type="ECO:0000256" key="6">
    <source>
        <dbReference type="ARBA" id="ARBA00023049"/>
    </source>
</evidence>
<evidence type="ECO:0000313" key="9">
    <source>
        <dbReference type="EMBL" id="TDH34878.1"/>
    </source>
</evidence>
<keyword evidence="7" id="KW-0812">Transmembrane</keyword>
<proteinExistence type="predicted"/>
<dbReference type="Gene3D" id="3.10.450.350">
    <property type="match status" value="1"/>
</dbReference>
<keyword evidence="6" id="KW-0482">Metalloprotease</keyword>
<keyword evidence="3" id="KW-0479">Metal-binding</keyword>
<dbReference type="SUPFAM" id="SSF51261">
    <property type="entry name" value="Duplicated hybrid motif"/>
    <property type="match status" value="1"/>
</dbReference>
<dbReference type="Gene3D" id="2.70.70.10">
    <property type="entry name" value="Glucose Permease (Domain IIA)"/>
    <property type="match status" value="1"/>
</dbReference>
<keyword evidence="10" id="KW-1185">Reference proteome</keyword>
<dbReference type="InterPro" id="IPR011055">
    <property type="entry name" value="Dup_hybrid_motif"/>
</dbReference>
<evidence type="ECO:0000256" key="2">
    <source>
        <dbReference type="ARBA" id="ARBA00022670"/>
    </source>
</evidence>
<feature type="domain" description="M23ase beta-sheet core" evidence="8">
    <location>
        <begin position="508"/>
        <end position="605"/>
    </location>
</feature>
<gene>
    <name evidence="9" type="ORF">E2A64_14140</name>
</gene>
<dbReference type="Proteomes" id="UP000295131">
    <property type="component" value="Unassembled WGS sequence"/>
</dbReference>
<keyword evidence="2" id="KW-0645">Protease</keyword>
<evidence type="ECO:0000256" key="7">
    <source>
        <dbReference type="SAM" id="Phobius"/>
    </source>
</evidence>
<dbReference type="PANTHER" id="PTHR21666">
    <property type="entry name" value="PEPTIDASE-RELATED"/>
    <property type="match status" value="1"/>
</dbReference>
<keyword evidence="7" id="KW-0472">Membrane</keyword>
<name>A0A4V3A6W5_9HYPH</name>
<keyword evidence="4" id="KW-0378">Hydrolase</keyword>
<dbReference type="PANTHER" id="PTHR21666:SF288">
    <property type="entry name" value="CELL DIVISION PROTEIN YTFB"/>
    <property type="match status" value="1"/>
</dbReference>
<evidence type="ECO:0000259" key="8">
    <source>
        <dbReference type="Pfam" id="PF01551"/>
    </source>
</evidence>
<protein>
    <submittedName>
        <fullName evidence="9">M23 family metallopeptidase</fullName>
    </submittedName>
</protein>